<dbReference type="Proteomes" id="UP001159370">
    <property type="component" value="Unassembled WGS sequence"/>
</dbReference>
<dbReference type="RefSeq" id="WP_280700392.1">
    <property type="nucleotide sequence ID" value="NZ_JANQDL010000020.1"/>
</dbReference>
<feature type="coiled-coil region" evidence="4">
    <location>
        <begin position="795"/>
        <end position="853"/>
    </location>
</feature>
<dbReference type="GO" id="GO:0016887">
    <property type="term" value="F:ATP hydrolysis activity"/>
    <property type="evidence" value="ECO:0007669"/>
    <property type="project" value="InterPro"/>
</dbReference>
<dbReference type="InterPro" id="IPR038729">
    <property type="entry name" value="Rad50/SbcC_AAA"/>
</dbReference>
<evidence type="ECO:0000256" key="3">
    <source>
        <dbReference type="ARBA" id="ARBA00013368"/>
    </source>
</evidence>
<dbReference type="GO" id="GO:0006302">
    <property type="term" value="P:double-strand break repair"/>
    <property type="evidence" value="ECO:0007669"/>
    <property type="project" value="InterPro"/>
</dbReference>
<dbReference type="PANTHER" id="PTHR32114:SF2">
    <property type="entry name" value="ABC TRANSPORTER ABCH.3"/>
    <property type="match status" value="1"/>
</dbReference>
<reference evidence="7 8" key="1">
    <citation type="journal article" date="2023" name="J. Phycol.">
        <title>Chrysosporum ovalisporum is synonymous with the true-branching cyanobacterium Umezakia natans (Nostocales/Aphanizomenonaceae).</title>
        <authorList>
            <person name="McGregor G.B."/>
            <person name="Sendall B.C."/>
            <person name="Niiyama Y."/>
            <person name="Tuji A."/>
            <person name="Willis A."/>
        </authorList>
    </citation>
    <scope>NUCLEOTIDE SEQUENCE [LARGE SCALE GENOMIC DNA]</scope>
    <source>
        <strain evidence="7 8">FSS-62</strain>
    </source>
</reference>
<comment type="caution">
    <text evidence="7">The sequence shown here is derived from an EMBL/GenBank/DDBJ whole genome shotgun (WGS) entry which is preliminary data.</text>
</comment>
<sequence length="1021" mass="117078">MRPLELTLEGFTSFRNKNNINFEQLELFAITGPTGAGKSSLLDAMTLALYGKVARFSGKTQPRELLSQGSSKLQVSLRFLVDNFEYQVFRSWLYRNKTTQVNFKLEKRIQNDWQPLGEQKEADINATIENILRMNFETFTKVILLPQGQFDEFLKGKGADRRKILSHLAGYEKIFPAMRQEAENKANFIKGEYNSIQQQLINMGDLVSDIELNYQRDRSHFLEQELPRLNEAIANKKTALETEIKLFQRLQNLSDLRRELEELNTQTTEISVLKRQLEQGRVCDRLSATWTSVNSARTRYNDTKIAAENAAKALIDKEYALKKQEDNLSQVQADQAKIAPQLKQQEEALNAAKIYEEQERGINDEVKRLEKILADKIKLVTESNKAVKNAETELAEKNQIFTEAKNELSQYSPGGTRLEQLNQVNPLLIKWEGIQKQVESDHSKLQQITQQLKTADNDYQCAILNLKKSIEECEKIRAKLDTATQQNYASALRALLHTGDDCPVCGGVYPQDNLLPQLESSEDIKALEKRAQTAEKNRQKAADAKTKAETTRDELNKQETEYLQILAAKEVELQAERQKIIAILKTDTWDVQALQQECKTLHERDTKYQEYLIKKDKADAEVNTSEQKLKFAKDKLSDTQAQHQDAANEVERQKTQLQEISDKLSKLTGGDSYENLVRKLEQSKQDSDNRLQQAHKFYQCARDEFMQSQQNDLKVREDFDLASNAKVQIEDEWQTRLSSENFTEAMFEESKSSPEVQNKWQQQITEYDNKKLKLETLVTQETKEIDNKTTNPEIIAQHKKSVVTAEEKLKQSQDEYNNLKLSITKAEDQREQAEKLQRQLSSKEQDLETYLILSKELKSDRFQAYILQHFEQELVEQATVFLRELTEQRYALKYDNKEYHVEDNWSGGEKRRVQTLSGGETFAASLSLALALSEKLSRGAKLGSLFIDEGFGTLDAETLQSVSTVLQSLGQQDKLVGVITHVHALGEELGTQIKVEKFPEGSRIINEQIQITAGKNLIKSP</sequence>
<evidence type="ECO:0000259" key="6">
    <source>
        <dbReference type="Pfam" id="PF13476"/>
    </source>
</evidence>
<protein>
    <recommendedName>
        <fullName evidence="3">Nuclease SbcCD subunit C</fullName>
    </recommendedName>
</protein>
<comment type="subunit">
    <text evidence="2">Heterodimer of SbcC and SbcD.</text>
</comment>
<evidence type="ECO:0000256" key="2">
    <source>
        <dbReference type="ARBA" id="ARBA00011322"/>
    </source>
</evidence>
<evidence type="ECO:0000256" key="1">
    <source>
        <dbReference type="ARBA" id="ARBA00006930"/>
    </source>
</evidence>
<gene>
    <name evidence="7" type="ORF">NWP23_02145</name>
</gene>
<evidence type="ECO:0000256" key="4">
    <source>
        <dbReference type="SAM" id="Coils"/>
    </source>
</evidence>
<dbReference type="PANTHER" id="PTHR32114">
    <property type="entry name" value="ABC TRANSPORTER ABCH.3"/>
    <property type="match status" value="1"/>
</dbReference>
<dbReference type="EMBL" id="JANQDL010000020">
    <property type="protein sequence ID" value="MDH6062611.1"/>
    <property type="molecule type" value="Genomic_DNA"/>
</dbReference>
<proteinExistence type="inferred from homology"/>
<comment type="similarity">
    <text evidence="1">Belongs to the SMC family. SbcC subfamily.</text>
</comment>
<dbReference type="Gene3D" id="3.40.50.300">
    <property type="entry name" value="P-loop containing nucleotide triphosphate hydrolases"/>
    <property type="match status" value="2"/>
</dbReference>
<evidence type="ECO:0000313" key="7">
    <source>
        <dbReference type="EMBL" id="MDH6062611.1"/>
    </source>
</evidence>
<name>A0AA43GWB4_9CYAN</name>
<dbReference type="SUPFAM" id="SSF52540">
    <property type="entry name" value="P-loop containing nucleoside triphosphate hydrolases"/>
    <property type="match status" value="1"/>
</dbReference>
<dbReference type="Pfam" id="PF13476">
    <property type="entry name" value="AAA_23"/>
    <property type="match status" value="1"/>
</dbReference>
<feature type="domain" description="Rad50/SbcC-type AAA" evidence="6">
    <location>
        <begin position="5"/>
        <end position="200"/>
    </location>
</feature>
<evidence type="ECO:0000313" key="8">
    <source>
        <dbReference type="Proteomes" id="UP001159370"/>
    </source>
</evidence>
<evidence type="ECO:0000256" key="5">
    <source>
        <dbReference type="SAM" id="MobiDB-lite"/>
    </source>
</evidence>
<dbReference type="InterPro" id="IPR027417">
    <property type="entry name" value="P-loop_NTPase"/>
</dbReference>
<feature type="region of interest" description="Disordered" evidence="5">
    <location>
        <begin position="534"/>
        <end position="553"/>
    </location>
</feature>
<dbReference type="Pfam" id="PF13558">
    <property type="entry name" value="SbcC_Walker_B"/>
    <property type="match status" value="1"/>
</dbReference>
<feature type="coiled-coil region" evidence="4">
    <location>
        <begin position="352"/>
        <end position="407"/>
    </location>
</feature>
<feature type="coiled-coil region" evidence="4">
    <location>
        <begin position="246"/>
        <end position="276"/>
    </location>
</feature>
<dbReference type="AlphaFoldDB" id="A0AA43GWB4"/>
<feature type="coiled-coil region" evidence="4">
    <location>
        <begin position="608"/>
        <end position="667"/>
    </location>
</feature>
<accession>A0AA43GWB4</accession>
<keyword evidence="4" id="KW-0175">Coiled coil</keyword>
<organism evidence="7 8">
    <name type="scientific">Umezakia ovalisporum FSS-62</name>
    <dbReference type="NCBI Taxonomy" id="2971776"/>
    <lineage>
        <taxon>Bacteria</taxon>
        <taxon>Bacillati</taxon>
        <taxon>Cyanobacteriota</taxon>
        <taxon>Cyanophyceae</taxon>
        <taxon>Nostocales</taxon>
        <taxon>Nodulariaceae</taxon>
        <taxon>Umezakia</taxon>
    </lineage>
</organism>